<sequence>MNEAECKRPSWKNTIYAPRQTREELTEEKGKSKKLWNCRIAWTIFKGLIFIACMTCFLRQSVEFYWYYYTYPTTTTTKIVNPKSYRLPAVTICNQYPKRIKDFCAEHPNLCQSPTDVELFCEEYPHFCHEINASDLVDYNDAGVSIKFRQHWNMLERVSASFLTLRFDLIPKIGLYSNYSEEAMELAGKYLKNFTDDDSPLFGWSGSEIKTTLTHFPNMGNIQFLSKCYSANLHLESSDEPTCERFDIPCEQGGSIFQKALTLYFIKLRLHPEDAFLPWDENQMIFIHSPFVPISQFEVNFIKPKVDYIINIKMEEEHLLPHPYQTNCTDYEALWLKNNKTGPRSKEMCIELCGIAASKNYSTCEFSRTMHETADSMCNSDPFLILCPKFEMQKKIRRQCEALCNSECVSETRIVLFLKDPDVTILKHIPLYGNGELFSFIGGLMGCWLGISVWALTDIIERTLFKVVKLVARDTSRQPVESNL</sequence>
<feature type="transmembrane region" description="Helical" evidence="12">
    <location>
        <begin position="437"/>
        <end position="456"/>
    </location>
</feature>
<evidence type="ECO:0000313" key="13">
    <source>
        <dbReference type="EMBL" id="GIY88907.1"/>
    </source>
</evidence>
<proteinExistence type="inferred from homology"/>
<gene>
    <name evidence="13" type="primary">AVEN_154540_1</name>
    <name evidence="13" type="ORF">CDAR_108201</name>
</gene>
<evidence type="ECO:0000256" key="8">
    <source>
        <dbReference type="ARBA" id="ARBA00023065"/>
    </source>
</evidence>
<keyword evidence="14" id="KW-1185">Reference proteome</keyword>
<keyword evidence="9 12" id="KW-0472">Membrane</keyword>
<comment type="similarity">
    <text evidence="2">Belongs to the amiloride-sensitive sodium channel (TC 1.A.6) family.</text>
</comment>
<dbReference type="InterPro" id="IPR001873">
    <property type="entry name" value="ENaC"/>
</dbReference>
<evidence type="ECO:0000256" key="10">
    <source>
        <dbReference type="ARBA" id="ARBA00023201"/>
    </source>
</evidence>
<dbReference type="Proteomes" id="UP001054837">
    <property type="component" value="Unassembled WGS sequence"/>
</dbReference>
<accession>A0AAV4X2X0</accession>
<keyword evidence="8" id="KW-0406">Ion transport</keyword>
<keyword evidence="10" id="KW-0739">Sodium transport</keyword>
<comment type="subcellular location">
    <subcellularLocation>
        <location evidence="1">Membrane</location>
        <topology evidence="1">Multi-pass membrane protein</topology>
    </subcellularLocation>
</comment>
<keyword evidence="5 12" id="KW-0812">Transmembrane</keyword>
<keyword evidence="11" id="KW-0407">Ion channel</keyword>
<evidence type="ECO:0000256" key="1">
    <source>
        <dbReference type="ARBA" id="ARBA00004141"/>
    </source>
</evidence>
<keyword evidence="3" id="KW-0813">Transport</keyword>
<evidence type="ECO:0000256" key="9">
    <source>
        <dbReference type="ARBA" id="ARBA00023136"/>
    </source>
</evidence>
<dbReference type="Gene3D" id="1.10.287.770">
    <property type="entry name" value="YojJ-like"/>
    <property type="match status" value="1"/>
</dbReference>
<evidence type="ECO:0000256" key="12">
    <source>
        <dbReference type="SAM" id="Phobius"/>
    </source>
</evidence>
<evidence type="ECO:0000256" key="7">
    <source>
        <dbReference type="ARBA" id="ARBA00023053"/>
    </source>
</evidence>
<name>A0AAV4X2X0_9ARAC</name>
<dbReference type="GO" id="GO:0005886">
    <property type="term" value="C:plasma membrane"/>
    <property type="evidence" value="ECO:0007669"/>
    <property type="project" value="TreeGrafter"/>
</dbReference>
<evidence type="ECO:0000256" key="4">
    <source>
        <dbReference type="ARBA" id="ARBA00022461"/>
    </source>
</evidence>
<keyword evidence="6 12" id="KW-1133">Transmembrane helix</keyword>
<evidence type="ECO:0000256" key="2">
    <source>
        <dbReference type="ARBA" id="ARBA00007193"/>
    </source>
</evidence>
<evidence type="ECO:0000256" key="6">
    <source>
        <dbReference type="ARBA" id="ARBA00022989"/>
    </source>
</evidence>
<evidence type="ECO:0000256" key="5">
    <source>
        <dbReference type="ARBA" id="ARBA00022692"/>
    </source>
</evidence>
<evidence type="ECO:0000313" key="14">
    <source>
        <dbReference type="Proteomes" id="UP001054837"/>
    </source>
</evidence>
<dbReference type="PANTHER" id="PTHR11690:SF248">
    <property type="entry name" value="PICKPOCKET 17, ISOFORM A"/>
    <property type="match status" value="1"/>
</dbReference>
<evidence type="ECO:0000256" key="11">
    <source>
        <dbReference type="ARBA" id="ARBA00023303"/>
    </source>
</evidence>
<dbReference type="GO" id="GO:0015280">
    <property type="term" value="F:ligand-gated sodium channel activity"/>
    <property type="evidence" value="ECO:0007669"/>
    <property type="project" value="TreeGrafter"/>
</dbReference>
<dbReference type="AlphaFoldDB" id="A0AAV4X2X0"/>
<keyword evidence="4" id="KW-0894">Sodium channel</keyword>
<keyword evidence="7" id="KW-0915">Sodium</keyword>
<dbReference type="PANTHER" id="PTHR11690">
    <property type="entry name" value="AMILORIDE-SENSITIVE SODIUM CHANNEL-RELATED"/>
    <property type="match status" value="1"/>
</dbReference>
<dbReference type="EMBL" id="BPLQ01015536">
    <property type="protein sequence ID" value="GIY88907.1"/>
    <property type="molecule type" value="Genomic_DNA"/>
</dbReference>
<protein>
    <submittedName>
        <fullName evidence="13">Uncharacterized protein</fullName>
    </submittedName>
</protein>
<organism evidence="13 14">
    <name type="scientific">Caerostris darwini</name>
    <dbReference type="NCBI Taxonomy" id="1538125"/>
    <lineage>
        <taxon>Eukaryota</taxon>
        <taxon>Metazoa</taxon>
        <taxon>Ecdysozoa</taxon>
        <taxon>Arthropoda</taxon>
        <taxon>Chelicerata</taxon>
        <taxon>Arachnida</taxon>
        <taxon>Araneae</taxon>
        <taxon>Araneomorphae</taxon>
        <taxon>Entelegynae</taxon>
        <taxon>Araneoidea</taxon>
        <taxon>Araneidae</taxon>
        <taxon>Caerostris</taxon>
    </lineage>
</organism>
<reference evidence="13 14" key="1">
    <citation type="submission" date="2021-06" db="EMBL/GenBank/DDBJ databases">
        <title>Caerostris darwini draft genome.</title>
        <authorList>
            <person name="Kono N."/>
            <person name="Arakawa K."/>
        </authorList>
    </citation>
    <scope>NUCLEOTIDE SEQUENCE [LARGE SCALE GENOMIC DNA]</scope>
</reference>
<evidence type="ECO:0000256" key="3">
    <source>
        <dbReference type="ARBA" id="ARBA00022448"/>
    </source>
</evidence>
<comment type="caution">
    <text evidence="13">The sequence shown here is derived from an EMBL/GenBank/DDBJ whole genome shotgun (WGS) entry which is preliminary data.</text>
</comment>